<comment type="subcellular location">
    <subcellularLocation>
        <location evidence="2">Cytoplasm</location>
    </subcellularLocation>
    <subcellularLocation>
        <location evidence="1">Nucleus</location>
    </subcellularLocation>
</comment>
<feature type="region of interest" description="Disordered" evidence="9">
    <location>
        <begin position="364"/>
        <end position="431"/>
    </location>
</feature>
<evidence type="ECO:0000256" key="1">
    <source>
        <dbReference type="ARBA" id="ARBA00004123"/>
    </source>
</evidence>
<dbReference type="Pfam" id="PF05625">
    <property type="entry name" value="PAXNEB"/>
    <property type="match status" value="1"/>
</dbReference>
<keyword evidence="11" id="KW-1185">Reference proteome</keyword>
<name>A0A8H7U8N4_MORIS</name>
<dbReference type="CDD" id="cd19494">
    <property type="entry name" value="Elp4"/>
    <property type="match status" value="1"/>
</dbReference>
<evidence type="ECO:0000256" key="2">
    <source>
        <dbReference type="ARBA" id="ARBA00004496"/>
    </source>
</evidence>
<keyword evidence="7" id="KW-0819">tRNA processing</keyword>
<proteinExistence type="inferred from homology"/>
<evidence type="ECO:0000313" key="10">
    <source>
        <dbReference type="EMBL" id="KAG2176211.1"/>
    </source>
</evidence>
<dbReference type="PANTHER" id="PTHR12896">
    <property type="entry name" value="PAX6 NEIGHBOR PROTEIN PAXNEB"/>
    <property type="match status" value="1"/>
</dbReference>
<dbReference type="GO" id="GO:0005737">
    <property type="term" value="C:cytoplasm"/>
    <property type="evidence" value="ECO:0007669"/>
    <property type="project" value="UniProtKB-SubCell"/>
</dbReference>
<comment type="similarity">
    <text evidence="4">Belongs to the ELP4 family.</text>
</comment>
<accession>A0A8H7U8N4</accession>
<feature type="compositionally biased region" description="Basic and acidic residues" evidence="9">
    <location>
        <begin position="378"/>
        <end position="390"/>
    </location>
</feature>
<evidence type="ECO:0000256" key="6">
    <source>
        <dbReference type="ARBA" id="ARBA00022490"/>
    </source>
</evidence>
<keyword evidence="8" id="KW-0539">Nucleus</keyword>
<dbReference type="OrthoDB" id="289162at2759"/>
<organism evidence="10 11">
    <name type="scientific">Mortierella isabellina</name>
    <name type="common">Filamentous fungus</name>
    <name type="synonym">Umbelopsis isabellina</name>
    <dbReference type="NCBI Taxonomy" id="91625"/>
    <lineage>
        <taxon>Eukaryota</taxon>
        <taxon>Fungi</taxon>
        <taxon>Fungi incertae sedis</taxon>
        <taxon>Mucoromycota</taxon>
        <taxon>Mucoromycotina</taxon>
        <taxon>Umbelopsidomycetes</taxon>
        <taxon>Umbelopsidales</taxon>
        <taxon>Umbelopsidaceae</taxon>
        <taxon>Umbelopsis</taxon>
    </lineage>
</organism>
<evidence type="ECO:0000256" key="3">
    <source>
        <dbReference type="ARBA" id="ARBA00005043"/>
    </source>
</evidence>
<dbReference type="GO" id="GO:0002098">
    <property type="term" value="P:tRNA wobble uridine modification"/>
    <property type="evidence" value="ECO:0007669"/>
    <property type="project" value="InterPro"/>
</dbReference>
<dbReference type="GO" id="GO:0008023">
    <property type="term" value="C:transcription elongation factor complex"/>
    <property type="evidence" value="ECO:0007669"/>
    <property type="project" value="TreeGrafter"/>
</dbReference>
<dbReference type="Gene3D" id="3.40.50.300">
    <property type="entry name" value="P-loop containing nucleotide triphosphate hydrolases"/>
    <property type="match status" value="1"/>
</dbReference>
<dbReference type="InterPro" id="IPR027417">
    <property type="entry name" value="P-loop_NTPase"/>
</dbReference>
<protein>
    <recommendedName>
        <fullName evidence="5">Elongator complex protein 4</fullName>
    </recommendedName>
</protein>
<feature type="compositionally biased region" description="Polar residues" evidence="9">
    <location>
        <begin position="136"/>
        <end position="148"/>
    </location>
</feature>
<evidence type="ECO:0000313" key="11">
    <source>
        <dbReference type="Proteomes" id="UP000654370"/>
    </source>
</evidence>
<dbReference type="EMBL" id="JAEPQZ010000010">
    <property type="protein sequence ID" value="KAG2176211.1"/>
    <property type="molecule type" value="Genomic_DNA"/>
</dbReference>
<evidence type="ECO:0000256" key="5">
    <source>
        <dbReference type="ARBA" id="ARBA00020265"/>
    </source>
</evidence>
<evidence type="ECO:0000256" key="9">
    <source>
        <dbReference type="SAM" id="MobiDB-lite"/>
    </source>
</evidence>
<evidence type="ECO:0000256" key="4">
    <source>
        <dbReference type="ARBA" id="ARBA00007573"/>
    </source>
</evidence>
<comment type="pathway">
    <text evidence="3">tRNA modification; 5-methoxycarbonylmethyl-2-thiouridine-tRNA biosynthesis.</text>
</comment>
<dbReference type="InterPro" id="IPR008728">
    <property type="entry name" value="Elongator_complex_protein_4"/>
</dbReference>
<reference evidence="10" key="1">
    <citation type="submission" date="2020-12" db="EMBL/GenBank/DDBJ databases">
        <title>Metabolic potential, ecology and presence of endohyphal bacteria is reflected in genomic diversity of Mucoromycotina.</title>
        <authorList>
            <person name="Muszewska A."/>
            <person name="Okrasinska A."/>
            <person name="Steczkiewicz K."/>
            <person name="Drgas O."/>
            <person name="Orlowska M."/>
            <person name="Perlinska-Lenart U."/>
            <person name="Aleksandrzak-Piekarczyk T."/>
            <person name="Szatraj K."/>
            <person name="Zielenkiewicz U."/>
            <person name="Pilsyk S."/>
            <person name="Malc E."/>
            <person name="Mieczkowski P."/>
            <person name="Kruszewska J.S."/>
            <person name="Biernat P."/>
            <person name="Pawlowska J."/>
        </authorList>
    </citation>
    <scope>NUCLEOTIDE SEQUENCE</scope>
    <source>
        <strain evidence="10">WA0000067209</strain>
    </source>
</reference>
<sequence length="431" mass="46869">MSFKKRTANAPKLPAGSRISAYNGQLLISTGVPSLDDILGGGLPVGTMLLIQEDQHTSYAQLLLSYFLAQGVACGHHCAIASVDESPRQILENLPWIAEENRSGKEEKESKQESEDDKMSIAWRYQSLKRFDSGVTPRSTPAPISQPNKPAGAGSPEINFCDTFDLTSKIKPEALENAKTTFISPPTCFDDNYDKNHDDYELLMKDLQSVIVDGGFSSLVPAPPGGERNALRIGIQSLASPNWQSKNPEDVLKVLLALRGLLRFSFGAAVITIPSYLYDAAFQRRLQHLCDAVVEIESFAGSISHSAASYAQTYHGFFHVHKVPVLNSLLPSSTKLSVLSADGSNNLGFKLRRKRFAIETFHLPPEGGVSTRRTTPSETKEEKSKSKPDGKTSGSDSSKGRLVSSLASLSMDRSTPVGCGSTPKHKDPLEF</sequence>
<comment type="caution">
    <text evidence="10">The sequence shown here is derived from an EMBL/GenBank/DDBJ whole genome shotgun (WGS) entry which is preliminary data.</text>
</comment>
<dbReference type="SUPFAM" id="SSF52540">
    <property type="entry name" value="P-loop containing nucleoside triphosphate hydrolases"/>
    <property type="match status" value="1"/>
</dbReference>
<dbReference type="UniPathway" id="UPA00988"/>
<gene>
    <name evidence="10" type="ORF">INT43_005445</name>
</gene>
<dbReference type="GO" id="GO:0033588">
    <property type="term" value="C:elongator holoenzyme complex"/>
    <property type="evidence" value="ECO:0007669"/>
    <property type="project" value="InterPro"/>
</dbReference>
<dbReference type="AlphaFoldDB" id="A0A8H7U8N4"/>
<evidence type="ECO:0000256" key="8">
    <source>
        <dbReference type="ARBA" id="ARBA00023242"/>
    </source>
</evidence>
<keyword evidence="6" id="KW-0963">Cytoplasm</keyword>
<evidence type="ECO:0000256" key="7">
    <source>
        <dbReference type="ARBA" id="ARBA00022694"/>
    </source>
</evidence>
<feature type="region of interest" description="Disordered" evidence="9">
    <location>
        <begin position="132"/>
        <end position="153"/>
    </location>
</feature>
<dbReference type="PANTHER" id="PTHR12896:SF1">
    <property type="entry name" value="ELONGATOR COMPLEX PROTEIN 4"/>
    <property type="match status" value="1"/>
</dbReference>
<dbReference type="Proteomes" id="UP000654370">
    <property type="component" value="Unassembled WGS sequence"/>
</dbReference>